<feature type="domain" description="HTH araC/xylS-type" evidence="2">
    <location>
        <begin position="61"/>
        <end position="86"/>
    </location>
</feature>
<dbReference type="InterPro" id="IPR041966">
    <property type="entry name" value="LOTUS-like"/>
</dbReference>
<gene>
    <name evidence="3" type="ORF">MENT_LOCUS8244</name>
</gene>
<reference evidence="3 4" key="1">
    <citation type="submission" date="2020-08" db="EMBL/GenBank/DDBJ databases">
        <authorList>
            <person name="Koutsovoulos G."/>
            <person name="Danchin GJ E."/>
        </authorList>
    </citation>
    <scope>NUCLEOTIDE SEQUENCE [LARGE SCALE GENOMIC DNA]</scope>
</reference>
<organism evidence="3 4">
    <name type="scientific">Meloidogyne enterolobii</name>
    <name type="common">Root-knot nematode worm</name>
    <name type="synonym">Meloidogyne mayaguensis</name>
    <dbReference type="NCBI Taxonomy" id="390850"/>
    <lineage>
        <taxon>Eukaryota</taxon>
        <taxon>Metazoa</taxon>
        <taxon>Ecdysozoa</taxon>
        <taxon>Nematoda</taxon>
        <taxon>Chromadorea</taxon>
        <taxon>Rhabditida</taxon>
        <taxon>Tylenchina</taxon>
        <taxon>Tylenchomorpha</taxon>
        <taxon>Tylenchoidea</taxon>
        <taxon>Meloidogynidae</taxon>
        <taxon>Meloidogyninae</taxon>
        <taxon>Meloidogyne</taxon>
    </lineage>
</organism>
<dbReference type="OrthoDB" id="5890790at2759"/>
<dbReference type="PROSITE" id="PS01124">
    <property type="entry name" value="HTH_ARAC_FAMILY_2"/>
    <property type="match status" value="1"/>
</dbReference>
<proteinExistence type="predicted"/>
<evidence type="ECO:0000259" key="2">
    <source>
        <dbReference type="PROSITE" id="PS01124"/>
    </source>
</evidence>
<dbReference type="InterPro" id="IPR055937">
    <property type="entry name" value="DUF7515"/>
</dbReference>
<evidence type="ECO:0000256" key="1">
    <source>
        <dbReference type="SAM" id="MobiDB-lite"/>
    </source>
</evidence>
<evidence type="ECO:0000313" key="3">
    <source>
        <dbReference type="EMBL" id="CAD2145378.1"/>
    </source>
</evidence>
<dbReference type="Proteomes" id="UP000580250">
    <property type="component" value="Unassembled WGS sequence"/>
</dbReference>
<dbReference type="EMBL" id="CAJEWN010000035">
    <property type="protein sequence ID" value="CAD2145378.1"/>
    <property type="molecule type" value="Genomic_DNA"/>
</dbReference>
<name>A0A6V7U4E0_MELEN</name>
<dbReference type="GO" id="GO:0043565">
    <property type="term" value="F:sequence-specific DNA binding"/>
    <property type="evidence" value="ECO:0007669"/>
    <property type="project" value="InterPro"/>
</dbReference>
<dbReference type="GO" id="GO:0003700">
    <property type="term" value="F:DNA-binding transcription factor activity"/>
    <property type="evidence" value="ECO:0007669"/>
    <property type="project" value="InterPro"/>
</dbReference>
<dbReference type="Pfam" id="PF24359">
    <property type="entry name" value="DUF7515"/>
    <property type="match status" value="1"/>
</dbReference>
<feature type="region of interest" description="Disordered" evidence="1">
    <location>
        <begin position="1"/>
        <end position="23"/>
    </location>
</feature>
<protein>
    <recommendedName>
        <fullName evidence="2">HTH araC/xylS-type domain-containing protein</fullName>
    </recommendedName>
</protein>
<dbReference type="InterPro" id="IPR018060">
    <property type="entry name" value="HTH_AraC"/>
</dbReference>
<sequence>MSSTFSKNSSFTLSSSSTISNGSNTSLNSSNFDVDPLKLLTNKLSKFRDQISQTLLSTPEGFSSLSAFIDDFRFFYGFNPSERARSFGYFSLYEFLKSDYMKGRVCFKINFNGELFLFPLADDNTRQIFNQILISYDERIQRNKRRANLGPFSKRRKFY</sequence>
<dbReference type="AlphaFoldDB" id="A0A6V7U4E0"/>
<evidence type="ECO:0000313" key="4">
    <source>
        <dbReference type="Proteomes" id="UP000580250"/>
    </source>
</evidence>
<dbReference type="Gene3D" id="3.30.420.610">
    <property type="entry name" value="LOTUS domain-like"/>
    <property type="match status" value="1"/>
</dbReference>
<comment type="caution">
    <text evidence="3">The sequence shown here is derived from an EMBL/GenBank/DDBJ whole genome shotgun (WGS) entry which is preliminary data.</text>
</comment>
<accession>A0A6V7U4E0</accession>